<evidence type="ECO:0000313" key="1">
    <source>
        <dbReference type="EMBL" id="TWU27020.1"/>
    </source>
</evidence>
<dbReference type="OrthoDB" id="9775763at2"/>
<sequence length="512" mass="57319">MFSLIQTRRGTVANIARGVVILAMVKWLSPPSAIAQSPTAGNHSEVPQPLVVETPWQFHGNGTNQNADAIMPWSDRTSAIAHDTNNQDVTDSEGETWSYLSDGEFQPLHCRTCDLQEQRWGFNRRPFQLGGWIQQGVTLNPDSPRNHSNAPVLFNDRSNDYQLNQFYVYAGKQVQVDGTGWDWGARVDLNYGTDSRFVTVPGLEKHNDRTRKWNSETSKFGLAMPQAYLDIATPLGPYGSTFRAGHFYALGGYETFAAPDNFFYSHSYTYVYGEPFTHSGGMWHAKLTPTLSVAVAATTGWDSFYNELDGWGTRFGIVKELNEGQTTIALTAHTGDDFTGITTSQGTSYDSRTWASIVLKHYLNTKLYYVFQGDYGRQEQAVIKLDNSNNTIAFDAGQWWGLNQYLVYQISHQWASGMRVEWFRDDGNSRVGVPIEYVNSGPAFLGSDYYAITGGVNYKPHPNVLFRNEIRWDGSDVQSNASVPGGIAGIRPFDDRSDQDQLTIAMDLIVLF</sequence>
<dbReference type="AlphaFoldDB" id="A0A5C6CR26"/>
<accession>A0A5C6CR26</accession>
<reference evidence="1 2" key="1">
    <citation type="submission" date="2019-02" db="EMBL/GenBank/DDBJ databases">
        <title>Deep-cultivation of Planctomycetes and their phenomic and genomic characterization uncovers novel biology.</title>
        <authorList>
            <person name="Wiegand S."/>
            <person name="Jogler M."/>
            <person name="Boedeker C."/>
            <person name="Pinto D."/>
            <person name="Vollmers J."/>
            <person name="Rivas-Marin E."/>
            <person name="Kohn T."/>
            <person name="Peeters S.H."/>
            <person name="Heuer A."/>
            <person name="Rast P."/>
            <person name="Oberbeckmann S."/>
            <person name="Bunk B."/>
            <person name="Jeske O."/>
            <person name="Meyerdierks A."/>
            <person name="Storesund J.E."/>
            <person name="Kallscheuer N."/>
            <person name="Luecker S."/>
            <person name="Lage O.M."/>
            <person name="Pohl T."/>
            <person name="Merkel B.J."/>
            <person name="Hornburger P."/>
            <person name="Mueller R.-W."/>
            <person name="Bruemmer F."/>
            <person name="Labrenz M."/>
            <person name="Spormann A.M."/>
            <person name="Op Den Camp H."/>
            <person name="Overmann J."/>
            <person name="Amann R."/>
            <person name="Jetten M.S.M."/>
            <person name="Mascher T."/>
            <person name="Medema M.H."/>
            <person name="Devos D.P."/>
            <person name="Kaster A.-K."/>
            <person name="Ovreas L."/>
            <person name="Rohde M."/>
            <person name="Galperin M.Y."/>
            <person name="Jogler C."/>
        </authorList>
    </citation>
    <scope>NUCLEOTIDE SEQUENCE [LARGE SCALE GENOMIC DNA]</scope>
    <source>
        <strain evidence="1 2">Pla52o</strain>
    </source>
</reference>
<name>A0A5C6CR26_9BACT</name>
<dbReference type="EMBL" id="SJPT01000001">
    <property type="protein sequence ID" value="TWU27020.1"/>
    <property type="molecule type" value="Genomic_DNA"/>
</dbReference>
<protein>
    <recommendedName>
        <fullName evidence="3">Porin</fullName>
    </recommendedName>
</protein>
<dbReference type="InterPro" id="IPR011486">
    <property type="entry name" value="BBP2"/>
</dbReference>
<dbReference type="RefSeq" id="WP_146593273.1">
    <property type="nucleotide sequence ID" value="NZ_SJPT01000001.1"/>
</dbReference>
<dbReference type="Proteomes" id="UP000316304">
    <property type="component" value="Unassembled WGS sequence"/>
</dbReference>
<organism evidence="1 2">
    <name type="scientific">Novipirellula galeiformis</name>
    <dbReference type="NCBI Taxonomy" id="2528004"/>
    <lineage>
        <taxon>Bacteria</taxon>
        <taxon>Pseudomonadati</taxon>
        <taxon>Planctomycetota</taxon>
        <taxon>Planctomycetia</taxon>
        <taxon>Pirellulales</taxon>
        <taxon>Pirellulaceae</taxon>
        <taxon>Novipirellula</taxon>
    </lineage>
</organism>
<gene>
    <name evidence="1" type="ORF">Pla52o_08770</name>
</gene>
<evidence type="ECO:0008006" key="3">
    <source>
        <dbReference type="Google" id="ProtNLM"/>
    </source>
</evidence>
<evidence type="ECO:0000313" key="2">
    <source>
        <dbReference type="Proteomes" id="UP000316304"/>
    </source>
</evidence>
<proteinExistence type="predicted"/>
<dbReference type="Pfam" id="PF07642">
    <property type="entry name" value="BBP2"/>
    <property type="match status" value="1"/>
</dbReference>
<comment type="caution">
    <text evidence="1">The sequence shown here is derived from an EMBL/GenBank/DDBJ whole genome shotgun (WGS) entry which is preliminary data.</text>
</comment>
<keyword evidence="2" id="KW-1185">Reference proteome</keyword>